<sequence>MKSMQIIKRAESLEESMAMDSPPSAAVIHYLAETRRVD</sequence>
<proteinExistence type="predicted"/>
<gene>
    <name evidence="1" type="ORF">HUJ06_003222</name>
</gene>
<name>A0A822ZIN4_NELNU</name>
<evidence type="ECO:0000313" key="1">
    <source>
        <dbReference type="EMBL" id="DAD44992.1"/>
    </source>
</evidence>
<dbReference type="AlphaFoldDB" id="A0A822ZIN4"/>
<keyword evidence="2" id="KW-1185">Reference proteome</keyword>
<protein>
    <submittedName>
        <fullName evidence="1">Uncharacterized protein</fullName>
    </submittedName>
</protein>
<dbReference type="Proteomes" id="UP000607653">
    <property type="component" value="Unassembled WGS sequence"/>
</dbReference>
<organism evidence="1 2">
    <name type="scientific">Nelumbo nucifera</name>
    <name type="common">Sacred lotus</name>
    <dbReference type="NCBI Taxonomy" id="4432"/>
    <lineage>
        <taxon>Eukaryota</taxon>
        <taxon>Viridiplantae</taxon>
        <taxon>Streptophyta</taxon>
        <taxon>Embryophyta</taxon>
        <taxon>Tracheophyta</taxon>
        <taxon>Spermatophyta</taxon>
        <taxon>Magnoliopsida</taxon>
        <taxon>Proteales</taxon>
        <taxon>Nelumbonaceae</taxon>
        <taxon>Nelumbo</taxon>
    </lineage>
</organism>
<evidence type="ECO:0000313" key="2">
    <source>
        <dbReference type="Proteomes" id="UP000607653"/>
    </source>
</evidence>
<accession>A0A822ZIN4</accession>
<dbReference type="EMBL" id="DUZY01000007">
    <property type="protein sequence ID" value="DAD44992.1"/>
    <property type="molecule type" value="Genomic_DNA"/>
</dbReference>
<comment type="caution">
    <text evidence="1">The sequence shown here is derived from an EMBL/GenBank/DDBJ whole genome shotgun (WGS) entry which is preliminary data.</text>
</comment>
<reference evidence="1 2" key="1">
    <citation type="journal article" date="2020" name="Mol. Biol. Evol.">
        <title>Distinct Expression and Methylation Patterns for Genes with Different Fates following a Single Whole-Genome Duplication in Flowering Plants.</title>
        <authorList>
            <person name="Shi T."/>
            <person name="Rahmani R.S."/>
            <person name="Gugger P.F."/>
            <person name="Wang M."/>
            <person name="Li H."/>
            <person name="Zhang Y."/>
            <person name="Li Z."/>
            <person name="Wang Q."/>
            <person name="Van de Peer Y."/>
            <person name="Marchal K."/>
            <person name="Chen J."/>
        </authorList>
    </citation>
    <scope>NUCLEOTIDE SEQUENCE [LARGE SCALE GENOMIC DNA]</scope>
    <source>
        <tissue evidence="1">Leaf</tissue>
    </source>
</reference>